<dbReference type="Pfam" id="PF13458">
    <property type="entry name" value="Peripla_BP_6"/>
    <property type="match status" value="1"/>
</dbReference>
<dbReference type="PANTHER" id="PTHR43289:SF34">
    <property type="entry name" value="SERINE_THREONINE-PROTEIN KINASE YBDM-RELATED"/>
    <property type="match status" value="1"/>
</dbReference>
<feature type="binding site" evidence="7">
    <location>
        <position position="43"/>
    </location>
    <ligand>
        <name>ATP</name>
        <dbReference type="ChEBI" id="CHEBI:30616"/>
    </ligand>
</feature>
<keyword evidence="11" id="KW-1185">Reference proteome</keyword>
<feature type="region of interest" description="Disordered" evidence="8">
    <location>
        <begin position="304"/>
        <end position="358"/>
    </location>
</feature>
<dbReference type="SUPFAM" id="SSF53822">
    <property type="entry name" value="Periplasmic binding protein-like I"/>
    <property type="match status" value="1"/>
</dbReference>
<organism evidence="10 11">
    <name type="scientific">Streptomyces sanyensis</name>
    <dbReference type="NCBI Taxonomy" id="568869"/>
    <lineage>
        <taxon>Bacteria</taxon>
        <taxon>Bacillati</taxon>
        <taxon>Actinomycetota</taxon>
        <taxon>Actinomycetes</taxon>
        <taxon>Kitasatosporales</taxon>
        <taxon>Streptomycetaceae</taxon>
        <taxon>Streptomyces</taxon>
    </lineage>
</organism>
<dbReference type="InterPro" id="IPR011009">
    <property type="entry name" value="Kinase-like_dom_sf"/>
</dbReference>
<accession>A0ABP8ZUY1</accession>
<keyword evidence="6 7" id="KW-0067">ATP-binding</keyword>
<dbReference type="Gene3D" id="3.40.50.2300">
    <property type="match status" value="2"/>
</dbReference>
<gene>
    <name evidence="10" type="ORF">GCM10023329_09670</name>
</gene>
<dbReference type="RefSeq" id="WP_345609693.1">
    <property type="nucleotide sequence ID" value="NZ_BAABJV010000001.1"/>
</dbReference>
<dbReference type="InterPro" id="IPR000719">
    <property type="entry name" value="Prot_kinase_dom"/>
</dbReference>
<dbReference type="InterPro" id="IPR028082">
    <property type="entry name" value="Peripla_BP_I"/>
</dbReference>
<keyword evidence="2" id="KW-0808">Transferase</keyword>
<comment type="caution">
    <text evidence="10">The sequence shown here is derived from an EMBL/GenBank/DDBJ whole genome shotgun (WGS) entry which is preliminary data.</text>
</comment>
<dbReference type="PANTHER" id="PTHR43289">
    <property type="entry name" value="MITOGEN-ACTIVATED PROTEIN KINASE KINASE KINASE 20-RELATED"/>
    <property type="match status" value="1"/>
</dbReference>
<dbReference type="Gene3D" id="1.10.510.10">
    <property type="entry name" value="Transferase(Phosphotransferase) domain 1"/>
    <property type="match status" value="1"/>
</dbReference>
<evidence type="ECO:0000256" key="7">
    <source>
        <dbReference type="PROSITE-ProRule" id="PRU10141"/>
    </source>
</evidence>
<evidence type="ECO:0000256" key="1">
    <source>
        <dbReference type="ARBA" id="ARBA00010062"/>
    </source>
</evidence>
<proteinExistence type="inferred from homology"/>
<evidence type="ECO:0000256" key="6">
    <source>
        <dbReference type="ARBA" id="ARBA00022840"/>
    </source>
</evidence>
<dbReference type="PROSITE" id="PS50011">
    <property type="entry name" value="PROTEIN_KINASE_DOM"/>
    <property type="match status" value="1"/>
</dbReference>
<dbReference type="InterPro" id="IPR008271">
    <property type="entry name" value="Ser/Thr_kinase_AS"/>
</dbReference>
<dbReference type="PROSITE" id="PS00108">
    <property type="entry name" value="PROTEIN_KINASE_ST"/>
    <property type="match status" value="1"/>
</dbReference>
<keyword evidence="3" id="KW-0732">Signal</keyword>
<dbReference type="SMART" id="SM00220">
    <property type="entry name" value="S_TKc"/>
    <property type="match status" value="1"/>
</dbReference>
<evidence type="ECO:0000256" key="3">
    <source>
        <dbReference type="ARBA" id="ARBA00022729"/>
    </source>
</evidence>
<evidence type="ECO:0000256" key="4">
    <source>
        <dbReference type="ARBA" id="ARBA00022741"/>
    </source>
</evidence>
<name>A0ABP8ZUY1_9ACTN</name>
<evidence type="ECO:0000313" key="11">
    <source>
        <dbReference type="Proteomes" id="UP001501147"/>
    </source>
</evidence>
<evidence type="ECO:0000256" key="2">
    <source>
        <dbReference type="ARBA" id="ARBA00022679"/>
    </source>
</evidence>
<evidence type="ECO:0000256" key="5">
    <source>
        <dbReference type="ARBA" id="ARBA00022777"/>
    </source>
</evidence>
<evidence type="ECO:0000313" key="10">
    <source>
        <dbReference type="EMBL" id="GAA4765636.1"/>
    </source>
</evidence>
<dbReference type="EMBL" id="BAABJV010000001">
    <property type="protein sequence ID" value="GAA4765636.1"/>
    <property type="molecule type" value="Genomic_DNA"/>
</dbReference>
<dbReference type="CDD" id="cd14014">
    <property type="entry name" value="STKc_PknB_like"/>
    <property type="match status" value="1"/>
</dbReference>
<dbReference type="PROSITE" id="PS00107">
    <property type="entry name" value="PROTEIN_KINASE_ATP"/>
    <property type="match status" value="1"/>
</dbReference>
<dbReference type="CDD" id="cd06342">
    <property type="entry name" value="PBP1_ABC_LIVBP-like"/>
    <property type="match status" value="1"/>
</dbReference>
<dbReference type="Gene3D" id="3.30.200.20">
    <property type="entry name" value="Phosphorylase Kinase, domain 1"/>
    <property type="match status" value="1"/>
</dbReference>
<keyword evidence="5" id="KW-0418">Kinase</keyword>
<dbReference type="Pfam" id="PF00069">
    <property type="entry name" value="Pkinase"/>
    <property type="match status" value="1"/>
</dbReference>
<dbReference type="InterPro" id="IPR028081">
    <property type="entry name" value="Leu-bd"/>
</dbReference>
<dbReference type="SUPFAM" id="SSF56112">
    <property type="entry name" value="Protein kinase-like (PK-like)"/>
    <property type="match status" value="1"/>
</dbReference>
<feature type="domain" description="Protein kinase" evidence="9">
    <location>
        <begin position="15"/>
        <end position="280"/>
    </location>
</feature>
<reference evidence="11" key="1">
    <citation type="journal article" date="2019" name="Int. J. Syst. Evol. Microbiol.">
        <title>The Global Catalogue of Microorganisms (GCM) 10K type strain sequencing project: providing services to taxonomists for standard genome sequencing and annotation.</title>
        <authorList>
            <consortium name="The Broad Institute Genomics Platform"/>
            <consortium name="The Broad Institute Genome Sequencing Center for Infectious Disease"/>
            <person name="Wu L."/>
            <person name="Ma J."/>
        </authorList>
    </citation>
    <scope>NUCLEOTIDE SEQUENCE [LARGE SCALE GENOMIC DNA]</scope>
    <source>
        <strain evidence="11">JCM 18324</strain>
    </source>
</reference>
<comment type="similarity">
    <text evidence="1">Belongs to the leucine-binding protein family.</text>
</comment>
<evidence type="ECO:0000256" key="8">
    <source>
        <dbReference type="SAM" id="MobiDB-lite"/>
    </source>
</evidence>
<dbReference type="Proteomes" id="UP001501147">
    <property type="component" value="Unassembled WGS sequence"/>
</dbReference>
<keyword evidence="4 7" id="KW-0547">Nucleotide-binding</keyword>
<protein>
    <recommendedName>
        <fullName evidence="9">Protein kinase domain-containing protein</fullName>
    </recommendedName>
</protein>
<dbReference type="InterPro" id="IPR017441">
    <property type="entry name" value="Protein_kinase_ATP_BS"/>
</dbReference>
<sequence>MRPLHPSDPASIAGHRLLGRLGAGGMGVVHLARSAGGALVALKVVHAEFAQDGGFRERFRREVDTLRRVRSPWVVPFVAADPDAPAPWLATAFVAGPSLEEAVAAHGPLPPASVRALGRRLAEALRDVHAAGLVHRDVKPANVLLALDGPRLIDFGIARAPEDTALTATGLVVGTPGFLAPEQVHGGGPDAIGPPSDVFALGCVLAYALTGRPPFGTGPVDALLFRAVHESPDLDGVPEEPAELLRRCLEKDPALRPSAAEVARALAAPQDGAADDPHWLPEAVTRLVADRAAAGAALPDIEPTAVDAGAAGRDEGGATDADGTGTDGTGTDGAAGRPAEGGAADGDEEAEREGAAGPGRRRFLLLTGGGALAAGGGALALWRWRDGDGEASAARPAHTIALQADLSGDARRTGTAQLRGVRLAVQEFNARQDAPFTLSLLVRDDGGDPQRAAATAGELTADSSVLAVIGPTTEAAAEAVLPVYDRALLPLVSVTAGAVKLLVLGARSFVQARPHNSLLPFFLSAHLRGTAGSRTIGIVNDRAAGDHGWEIAGTLSKLLNQGGHPYVPKVVSGRYGDFGPAIDALLSGGADSVVFAGLHERGARFARALHERGFTGPRAAAHGLLDPRFVEAAGEAAEGWVIAAPALDPAEHPGAERFTAAHRARFDAPPAPFAAEAYDATGLVAHALRGLAARRRTRGNLTAAIRGTSYRGITQTLSFSEKNGARTIDGTGVHLWRVTGGRLRYTGPGTPVIPG</sequence>
<evidence type="ECO:0000259" key="9">
    <source>
        <dbReference type="PROSITE" id="PS50011"/>
    </source>
</evidence>